<evidence type="ECO:0000313" key="1">
    <source>
        <dbReference type="EMBL" id="PRX44812.1"/>
    </source>
</evidence>
<comment type="caution">
    <text evidence="1">The sequence shown here is derived from an EMBL/GenBank/DDBJ whole genome shotgun (WGS) entry which is preliminary data.</text>
</comment>
<dbReference type="RefSeq" id="WP_146178730.1">
    <property type="nucleotide sequence ID" value="NZ_PVNG01000050.1"/>
</dbReference>
<gene>
    <name evidence="1" type="ORF">B0I32_15025</name>
</gene>
<sequence length="332" mass="36903">MTEPVNPVRKGRLDGRCRVAYRQKGLANGAKFLDIATNRGQAWAVGERVDIDYHDAVLVHWDGRRWRRLVRELPERSRSLTLTKVSASTPANVWINAEDYEGSDSGLLRFDGRRWSFLPIETDETDPYQEVLALGDEEAWAFGERWAQHFDGRTWGRYETPITTLAATALSPRDIWAVGTVADGWSSEPAAAHYDGRGWQRTPLPAVTQAGMFDVQLTSVLAVAPDDVWAAGGYHTPDGQFGPLLFRWNGTAWRALAVGEGALTGLSHHGGTVWVAGDEMTSYPPYDSFYLLTQERGRWSRFGTKLPLTVLAHASSTGRLWGLAGNKVMECL</sequence>
<name>A0A2T0LNP3_9ACTN</name>
<protein>
    <recommendedName>
        <fullName evidence="3">Galactose oxidase-like protein</fullName>
    </recommendedName>
</protein>
<dbReference type="Proteomes" id="UP000238312">
    <property type="component" value="Unassembled WGS sequence"/>
</dbReference>
<organism evidence="1 2">
    <name type="scientific">Nonomuraea fuscirosea</name>
    <dbReference type="NCBI Taxonomy" id="1291556"/>
    <lineage>
        <taxon>Bacteria</taxon>
        <taxon>Bacillati</taxon>
        <taxon>Actinomycetota</taxon>
        <taxon>Actinomycetes</taxon>
        <taxon>Streptosporangiales</taxon>
        <taxon>Streptosporangiaceae</taxon>
        <taxon>Nonomuraea</taxon>
    </lineage>
</organism>
<dbReference type="AlphaFoldDB" id="A0A2T0LNP3"/>
<evidence type="ECO:0008006" key="3">
    <source>
        <dbReference type="Google" id="ProtNLM"/>
    </source>
</evidence>
<evidence type="ECO:0000313" key="2">
    <source>
        <dbReference type="Proteomes" id="UP000238312"/>
    </source>
</evidence>
<proteinExistence type="predicted"/>
<dbReference type="EMBL" id="PVNG01000050">
    <property type="protein sequence ID" value="PRX44812.1"/>
    <property type="molecule type" value="Genomic_DNA"/>
</dbReference>
<dbReference type="OrthoDB" id="3515089at2"/>
<reference evidence="1 2" key="1">
    <citation type="submission" date="2018-03" db="EMBL/GenBank/DDBJ databases">
        <title>Genomic Encyclopedia of Type Strains, Phase III (KMG-III): the genomes of soil and plant-associated and newly described type strains.</title>
        <authorList>
            <person name="Whitman W."/>
        </authorList>
    </citation>
    <scope>NUCLEOTIDE SEQUENCE [LARGE SCALE GENOMIC DNA]</scope>
    <source>
        <strain evidence="1 2">CGMCC 4.7104</strain>
    </source>
</reference>
<accession>A0A2T0LNP3</accession>
<keyword evidence="2" id="KW-1185">Reference proteome</keyword>